<organism evidence="12 13">
    <name type="scientific">Hymenobacter saemangeumensis</name>
    <dbReference type="NCBI Taxonomy" id="1084522"/>
    <lineage>
        <taxon>Bacteria</taxon>
        <taxon>Pseudomonadati</taxon>
        <taxon>Bacteroidota</taxon>
        <taxon>Cytophagia</taxon>
        <taxon>Cytophagales</taxon>
        <taxon>Hymenobacteraceae</taxon>
        <taxon>Hymenobacter</taxon>
    </lineage>
</organism>
<evidence type="ECO:0000256" key="2">
    <source>
        <dbReference type="ARBA" id="ARBA00022670"/>
    </source>
</evidence>
<keyword evidence="3" id="KW-0479">Metal-binding</keyword>
<comment type="similarity">
    <text evidence="1">Belongs to the peptidase M43B family.</text>
</comment>
<proteinExistence type="inferred from homology"/>
<name>A0ABP8IQR2_9BACT</name>
<keyword evidence="2" id="KW-0645">Protease</keyword>
<feature type="chain" id="PRO_5047519755" description="T9SS type A sorting domain-containing protein" evidence="9">
    <location>
        <begin position="23"/>
        <end position="424"/>
    </location>
</feature>
<dbReference type="Proteomes" id="UP001501153">
    <property type="component" value="Unassembled WGS sequence"/>
</dbReference>
<keyword evidence="13" id="KW-1185">Reference proteome</keyword>
<feature type="domain" description="Peptidase M43 pregnancy-associated plasma-A" evidence="10">
    <location>
        <begin position="184"/>
        <end position="321"/>
    </location>
</feature>
<evidence type="ECO:0000256" key="9">
    <source>
        <dbReference type="SAM" id="SignalP"/>
    </source>
</evidence>
<evidence type="ECO:0000313" key="12">
    <source>
        <dbReference type="EMBL" id="GAA4367170.1"/>
    </source>
</evidence>
<evidence type="ECO:0000256" key="6">
    <source>
        <dbReference type="ARBA" id="ARBA00022833"/>
    </source>
</evidence>
<accession>A0ABP8IQR2</accession>
<dbReference type="EMBL" id="BAABGZ010000077">
    <property type="protein sequence ID" value="GAA4367170.1"/>
    <property type="molecule type" value="Genomic_DNA"/>
</dbReference>
<comment type="caution">
    <text evidence="12">The sequence shown here is derived from an EMBL/GenBank/DDBJ whole genome shotgun (WGS) entry which is preliminary data.</text>
</comment>
<evidence type="ECO:0000256" key="8">
    <source>
        <dbReference type="ARBA" id="ARBA00023157"/>
    </source>
</evidence>
<dbReference type="Gene3D" id="3.40.390.10">
    <property type="entry name" value="Collagenase (Catalytic Domain)"/>
    <property type="match status" value="1"/>
</dbReference>
<dbReference type="CDD" id="cd04275">
    <property type="entry name" value="ZnMc_pappalysin_like"/>
    <property type="match status" value="1"/>
</dbReference>
<evidence type="ECO:0000259" key="11">
    <source>
        <dbReference type="Pfam" id="PF18962"/>
    </source>
</evidence>
<dbReference type="InterPro" id="IPR008754">
    <property type="entry name" value="Peptidase_M43"/>
</dbReference>
<feature type="domain" description="Secretion system C-terminal sorting" evidence="11">
    <location>
        <begin position="351"/>
        <end position="419"/>
    </location>
</feature>
<evidence type="ECO:0000256" key="4">
    <source>
        <dbReference type="ARBA" id="ARBA00022729"/>
    </source>
</evidence>
<keyword evidence="5" id="KW-0378">Hydrolase</keyword>
<feature type="signal peptide" evidence="9">
    <location>
        <begin position="1"/>
        <end position="22"/>
    </location>
</feature>
<dbReference type="NCBIfam" id="TIGR04183">
    <property type="entry name" value="Por_Secre_tail"/>
    <property type="match status" value="1"/>
</dbReference>
<gene>
    <name evidence="12" type="ORF">GCM10023185_38810</name>
</gene>
<sequence>MNKLYIAALALTGFATTFSAQAQEGRASLANPASAVLGRNCATMEVYEAQIAADPARAQRLEAIEAQTKQYLAQPAVMQRLTAGTIVTIPVVVHVVYNTASQNVPQSQIDAQIRVLNEDFAKTNPDAGLVPSAFAGSAAATNVRFVLAKRDPNGNATTGVVRRSTKTRSFSSNDFVKYTSKGGSDAWPAGQYMNLWLCNLGQGLLGYAQFPGGNPATDGIVCLFSSVPGGTASNYNGGRTATHEVGHWLNLRHIWGDATCGNDFVSDTPTQQTSNGGCPAFPHVTCSNGPSGDQWMNYMDYTYDRCMYMFTYGQSDRMDALFATGGARASLLTSLGGTAPRFSVTTTPVAMYPNPATEVLHLSLPADADAAATSVRVYDLRGHEMTQARYDGHGDVQVSALPKGLYYLTIANGTQVSHQRFEKE</sequence>
<keyword evidence="7" id="KW-0482">Metalloprotease</keyword>
<evidence type="ECO:0000256" key="5">
    <source>
        <dbReference type="ARBA" id="ARBA00022801"/>
    </source>
</evidence>
<evidence type="ECO:0008006" key="14">
    <source>
        <dbReference type="Google" id="ProtNLM"/>
    </source>
</evidence>
<dbReference type="RefSeq" id="WP_345237792.1">
    <property type="nucleotide sequence ID" value="NZ_BAABGZ010000077.1"/>
</dbReference>
<dbReference type="InterPro" id="IPR024079">
    <property type="entry name" value="MetalloPept_cat_dom_sf"/>
</dbReference>
<dbReference type="InterPro" id="IPR026444">
    <property type="entry name" value="Secre_tail"/>
</dbReference>
<evidence type="ECO:0000313" key="13">
    <source>
        <dbReference type="Proteomes" id="UP001501153"/>
    </source>
</evidence>
<evidence type="ECO:0000256" key="1">
    <source>
        <dbReference type="ARBA" id="ARBA00008721"/>
    </source>
</evidence>
<dbReference type="PANTHER" id="PTHR47466">
    <property type="match status" value="1"/>
</dbReference>
<dbReference type="PANTHER" id="PTHR47466:SF1">
    <property type="entry name" value="METALLOPROTEASE MEP1 (AFU_ORTHOLOGUE AFUA_1G07730)-RELATED"/>
    <property type="match status" value="1"/>
</dbReference>
<keyword evidence="4 9" id="KW-0732">Signal</keyword>
<evidence type="ECO:0000256" key="3">
    <source>
        <dbReference type="ARBA" id="ARBA00022723"/>
    </source>
</evidence>
<evidence type="ECO:0000259" key="10">
    <source>
        <dbReference type="Pfam" id="PF05572"/>
    </source>
</evidence>
<reference evidence="13" key="1">
    <citation type="journal article" date="2019" name="Int. J. Syst. Evol. Microbiol.">
        <title>The Global Catalogue of Microorganisms (GCM) 10K type strain sequencing project: providing services to taxonomists for standard genome sequencing and annotation.</title>
        <authorList>
            <consortium name="The Broad Institute Genomics Platform"/>
            <consortium name="The Broad Institute Genome Sequencing Center for Infectious Disease"/>
            <person name="Wu L."/>
            <person name="Ma J."/>
        </authorList>
    </citation>
    <scope>NUCLEOTIDE SEQUENCE [LARGE SCALE GENOMIC DNA]</scope>
    <source>
        <strain evidence="13">JCM 17923</strain>
    </source>
</reference>
<dbReference type="Pfam" id="PF18962">
    <property type="entry name" value="Por_Secre_tail"/>
    <property type="match status" value="1"/>
</dbReference>
<dbReference type="Pfam" id="PF05572">
    <property type="entry name" value="Peptidase_M43"/>
    <property type="match status" value="1"/>
</dbReference>
<evidence type="ECO:0000256" key="7">
    <source>
        <dbReference type="ARBA" id="ARBA00023049"/>
    </source>
</evidence>
<keyword evidence="6" id="KW-0862">Zinc</keyword>
<keyword evidence="8" id="KW-1015">Disulfide bond</keyword>
<protein>
    <recommendedName>
        <fullName evidence="14">T9SS type A sorting domain-containing protein</fullName>
    </recommendedName>
</protein>
<dbReference type="SUPFAM" id="SSF55486">
    <property type="entry name" value="Metalloproteases ('zincins'), catalytic domain"/>
    <property type="match status" value="1"/>
</dbReference>